<evidence type="ECO:0000313" key="2">
    <source>
        <dbReference type="EMBL" id="QXN94762.1"/>
    </source>
</evidence>
<dbReference type="PANTHER" id="PTHR34039">
    <property type="entry name" value="UPF0102 PROTEIN YRAN"/>
    <property type="match status" value="1"/>
</dbReference>
<gene>
    <name evidence="2" type="ORF">KV110_17960</name>
</gene>
<dbReference type="Proteomes" id="UP000694257">
    <property type="component" value="Chromosome"/>
</dbReference>
<reference evidence="2 3" key="1">
    <citation type="submission" date="2021-07" db="EMBL/GenBank/DDBJ databases">
        <title>Whole Genome Sequence of Nocardia Iowensis.</title>
        <authorList>
            <person name="Lamm A."/>
            <person name="Collins-Fairclough A.M."/>
            <person name="Bunk B."/>
            <person name="Sproer C."/>
        </authorList>
    </citation>
    <scope>NUCLEOTIDE SEQUENCE [LARGE SCALE GENOMIC DNA]</scope>
    <source>
        <strain evidence="2 3">NRRL 5646</strain>
    </source>
</reference>
<keyword evidence="3" id="KW-1185">Reference proteome</keyword>
<dbReference type="InterPro" id="IPR003509">
    <property type="entry name" value="UPF0102_YraN-like"/>
</dbReference>
<dbReference type="PANTHER" id="PTHR34039:SF1">
    <property type="entry name" value="UPF0102 PROTEIN YRAN"/>
    <property type="match status" value="1"/>
</dbReference>
<evidence type="ECO:0000313" key="3">
    <source>
        <dbReference type="Proteomes" id="UP000694257"/>
    </source>
</evidence>
<dbReference type="EMBL" id="CP078145">
    <property type="protein sequence ID" value="QXN94762.1"/>
    <property type="molecule type" value="Genomic_DNA"/>
</dbReference>
<name>A0ABX8RYN6_NOCIO</name>
<organism evidence="2 3">
    <name type="scientific">Nocardia iowensis</name>
    <dbReference type="NCBI Taxonomy" id="204891"/>
    <lineage>
        <taxon>Bacteria</taxon>
        <taxon>Bacillati</taxon>
        <taxon>Actinomycetota</taxon>
        <taxon>Actinomycetes</taxon>
        <taxon>Mycobacteriales</taxon>
        <taxon>Nocardiaceae</taxon>
        <taxon>Nocardia</taxon>
    </lineage>
</organism>
<proteinExistence type="predicted"/>
<protein>
    <submittedName>
        <fullName evidence="2">YraN family protein</fullName>
    </submittedName>
</protein>
<accession>A0ABX8RYN6</accession>
<feature type="region of interest" description="Disordered" evidence="1">
    <location>
        <begin position="1"/>
        <end position="26"/>
    </location>
</feature>
<evidence type="ECO:0000256" key="1">
    <source>
        <dbReference type="SAM" id="MobiDB-lite"/>
    </source>
</evidence>
<sequence length="133" mass="15024">MARAERDQDNATVDGPHTADGAAALPSEGTDIDVAAEYLRRQGFTIVATSWICRYGVLDVIAQDKKYTVFIHVTDASLPPQCWPFATRQRLRRLALLWLAEQHDPVWQLRFDAVTVDRPEDQTPVITHHLAVF</sequence>
<dbReference type="RefSeq" id="WP_218477419.1">
    <property type="nucleotide sequence ID" value="NZ_BAABJN010000007.1"/>
</dbReference>
<dbReference type="Pfam" id="PF02021">
    <property type="entry name" value="UPF0102"/>
    <property type="match status" value="1"/>
</dbReference>